<keyword evidence="2" id="KW-0645">Protease</keyword>
<feature type="transmembrane region" description="Helical" evidence="1">
    <location>
        <begin position="273"/>
        <end position="293"/>
    </location>
</feature>
<keyword evidence="1" id="KW-1133">Transmembrane helix</keyword>
<gene>
    <name evidence="2" type="ORF">C6Y45_14750</name>
</gene>
<dbReference type="GO" id="GO:0006508">
    <property type="term" value="P:proteolysis"/>
    <property type="evidence" value="ECO:0007669"/>
    <property type="project" value="UniProtKB-KW"/>
</dbReference>
<feature type="transmembrane region" description="Helical" evidence="1">
    <location>
        <begin position="335"/>
        <end position="356"/>
    </location>
</feature>
<dbReference type="AlphaFoldDB" id="A0A2T4U346"/>
<dbReference type="OrthoDB" id="153483at2"/>
<comment type="caution">
    <text evidence="2">The sequence shown here is derived from an EMBL/GenBank/DDBJ whole genome shotgun (WGS) entry which is preliminary data.</text>
</comment>
<dbReference type="Proteomes" id="UP000240509">
    <property type="component" value="Unassembled WGS sequence"/>
</dbReference>
<feature type="transmembrane region" description="Helical" evidence="1">
    <location>
        <begin position="113"/>
        <end position="131"/>
    </location>
</feature>
<feature type="transmembrane region" description="Helical" evidence="1">
    <location>
        <begin position="309"/>
        <end position="329"/>
    </location>
</feature>
<feature type="transmembrane region" description="Helical" evidence="1">
    <location>
        <begin position="137"/>
        <end position="158"/>
    </location>
</feature>
<dbReference type="GO" id="GO:0008237">
    <property type="term" value="F:metallopeptidase activity"/>
    <property type="evidence" value="ECO:0007669"/>
    <property type="project" value="UniProtKB-KW"/>
</dbReference>
<keyword evidence="1" id="KW-0812">Transmembrane</keyword>
<keyword evidence="2" id="KW-0378">Hydrolase</keyword>
<dbReference type="RefSeq" id="WP_107586001.1">
    <property type="nucleotide sequence ID" value="NZ_PZJJ01000034.1"/>
</dbReference>
<proteinExistence type="predicted"/>
<organism evidence="2 3">
    <name type="scientific">Alkalicoccus saliphilus</name>
    <dbReference type="NCBI Taxonomy" id="200989"/>
    <lineage>
        <taxon>Bacteria</taxon>
        <taxon>Bacillati</taxon>
        <taxon>Bacillota</taxon>
        <taxon>Bacilli</taxon>
        <taxon>Bacillales</taxon>
        <taxon>Bacillaceae</taxon>
        <taxon>Alkalicoccus</taxon>
    </lineage>
</organism>
<name>A0A2T4U346_9BACI</name>
<dbReference type="InterPro" id="IPR026898">
    <property type="entry name" value="PrsW"/>
</dbReference>
<feature type="transmembrane region" description="Helical" evidence="1">
    <location>
        <begin position="170"/>
        <end position="195"/>
    </location>
</feature>
<keyword evidence="3" id="KW-1185">Reference proteome</keyword>
<evidence type="ECO:0000256" key="1">
    <source>
        <dbReference type="SAM" id="Phobius"/>
    </source>
</evidence>
<keyword evidence="2" id="KW-0482">Metalloprotease</keyword>
<dbReference type="PANTHER" id="PTHR36844">
    <property type="entry name" value="PROTEASE PRSW"/>
    <property type="match status" value="1"/>
</dbReference>
<dbReference type="EMBL" id="PZJJ01000034">
    <property type="protein sequence ID" value="PTL37765.1"/>
    <property type="molecule type" value="Genomic_DNA"/>
</dbReference>
<accession>A0A2T4U346</accession>
<evidence type="ECO:0000313" key="2">
    <source>
        <dbReference type="EMBL" id="PTL37765.1"/>
    </source>
</evidence>
<evidence type="ECO:0000313" key="3">
    <source>
        <dbReference type="Proteomes" id="UP000240509"/>
    </source>
</evidence>
<dbReference type="PANTHER" id="PTHR36844:SF1">
    <property type="entry name" value="PROTEASE PRSW"/>
    <property type="match status" value="1"/>
</dbReference>
<protein>
    <submittedName>
        <fullName evidence="2">PrsW family intramembrane metalloprotease</fullName>
    </submittedName>
</protein>
<sequence length="366" mass="39997">MSHQYCGKCGAEGLDTDLFCAACGASMQRAAVGEQESVPVVKGIVQQASAHVNGMVGEKGTLDLKLKDVFSSVFEKHTKEEADLLFISGTAVTTPDERDIQTSWPKPWLFSRIFLALASVYVLLYITATAFESTLVIPGLLVMGSFAVPFSLLIFFWETNAPRNISIFEVVKMFFVGGVASIAATLFIFSMVPVYELNVQGAITVGIIEEVGKLLIAIYFIKQLQVKYILNGLLIGAAIGAGFAAFESAGYAFHQGALFGDEAMLANIVDRAWMSLGSHVTWAAIAAGALVYVKKQAELSFDHLKDVRFLKLFAVPIVLHAAWNSPFFIEQENLFLYLGLIFIAWLFIFSLMNAGLKQISNSRTVE</sequence>
<reference evidence="2 3" key="1">
    <citation type="submission" date="2018-03" db="EMBL/GenBank/DDBJ databases">
        <title>Alkalicoccus saliphilus sp. nov., isolated from a mineral pool.</title>
        <authorList>
            <person name="Zhao B."/>
        </authorList>
    </citation>
    <scope>NUCLEOTIDE SEQUENCE [LARGE SCALE GENOMIC DNA]</scope>
    <source>
        <strain evidence="2 3">6AG</strain>
    </source>
</reference>
<feature type="transmembrane region" description="Helical" evidence="1">
    <location>
        <begin position="228"/>
        <end position="253"/>
    </location>
</feature>
<keyword evidence="1" id="KW-0472">Membrane</keyword>
<feature type="transmembrane region" description="Helical" evidence="1">
    <location>
        <begin position="201"/>
        <end position="221"/>
    </location>
</feature>
<dbReference type="Pfam" id="PF13367">
    <property type="entry name" value="PrsW-protease"/>
    <property type="match status" value="1"/>
</dbReference>